<dbReference type="Proteomes" id="UP000241474">
    <property type="component" value="Segment"/>
</dbReference>
<proteinExistence type="predicted"/>
<dbReference type="EMBL" id="KM982401">
    <property type="protein sequence ID" value="AKI79090.1"/>
    <property type="molecule type" value="Genomic_DNA"/>
</dbReference>
<evidence type="ECO:0000313" key="3">
    <source>
        <dbReference type="Proteomes" id="UP000241474"/>
    </source>
</evidence>
<reference evidence="2 3" key="1">
    <citation type="submission" date="2014-10" db="EMBL/GenBank/DDBJ databases">
        <title>Pan-genome analysis of Brazilian lineage A amoebal mimiviruses.</title>
        <authorList>
            <person name="Assis F.L."/>
            <person name="Abrahao J.S."/>
            <person name="Kroon E.G."/>
            <person name="Dornas F.P."/>
            <person name="Andrade K.R."/>
            <person name="Borato P.V.M."/>
            <person name="Pilotto M.R."/>
            <person name="Benamar S."/>
            <person name="LaScola B."/>
            <person name="Colson P."/>
        </authorList>
    </citation>
    <scope>NUCLEOTIDE SEQUENCE [LARGE SCALE GENOMIC DNA]</scope>
    <source>
        <strain evidence="2 3">Oyster</strain>
    </source>
</reference>
<evidence type="ECO:0000313" key="2">
    <source>
        <dbReference type="EMBL" id="AKI79090.1"/>
    </source>
</evidence>
<accession>A0A0G2Y0F9</accession>
<name>A0A0G2Y0F9_MIMIV</name>
<organismHost>
    <name type="scientific">Acanthamoeba polyphaga</name>
    <name type="common">Amoeba</name>
    <dbReference type="NCBI Taxonomy" id="5757"/>
</organismHost>
<protein>
    <submittedName>
        <fullName evidence="2">Uncharacterized protein</fullName>
    </submittedName>
</protein>
<feature type="compositionally biased region" description="Acidic residues" evidence="1">
    <location>
        <begin position="34"/>
        <end position="50"/>
    </location>
</feature>
<sequence length="184" mass="21800">MEPKEIDSTDNNLVDEKVDNNNNSVIESNSGSDSESDYDTDSFTDNDSDDDFEKQQLERLENAGRDIDTFKNWFKNKTDDSNVYNVFESTFSPEFRSQLYEYINEFFNNNDIVTDQLLAYWKILIKNIMRSNRKYQVIASKINVDENTHDSNLKLFKEKSMFRCFMDEEPICYFKENGNNYYVS</sequence>
<feature type="region of interest" description="Disordered" evidence="1">
    <location>
        <begin position="1"/>
        <end position="50"/>
    </location>
</feature>
<organism evidence="2 3">
    <name type="scientific">Acanthamoeba polyphaga mimivirus</name>
    <name type="common">APMV</name>
    <dbReference type="NCBI Taxonomy" id="212035"/>
    <lineage>
        <taxon>Viruses</taxon>
        <taxon>Varidnaviria</taxon>
        <taxon>Bamfordvirae</taxon>
        <taxon>Nucleocytoviricota</taxon>
        <taxon>Megaviricetes</taxon>
        <taxon>Imitervirales</taxon>
        <taxon>Mimiviridae</taxon>
        <taxon>Megamimivirinae</taxon>
        <taxon>Mimivirus</taxon>
        <taxon>Mimivirus bradfordmassiliense</taxon>
    </lineage>
</organism>
<evidence type="ECO:0000256" key="1">
    <source>
        <dbReference type="SAM" id="MobiDB-lite"/>
    </source>
</evidence>
<feature type="compositionally biased region" description="Polar residues" evidence="1">
    <location>
        <begin position="20"/>
        <end position="33"/>
    </location>
</feature>